<protein>
    <submittedName>
        <fullName evidence="10">M1 family metallopeptidase</fullName>
    </submittedName>
</protein>
<comment type="cofactor">
    <cofactor evidence="1">
        <name>Zn(2+)</name>
        <dbReference type="ChEBI" id="CHEBI:29105"/>
    </cofactor>
</comment>
<keyword evidence="6" id="KW-0378">Hydrolase</keyword>
<comment type="caution">
    <text evidence="10">The sequence shown here is derived from an EMBL/GenBank/DDBJ whole genome shotgun (WGS) entry which is preliminary data.</text>
</comment>
<dbReference type="AlphaFoldDB" id="A0AAD8EU72"/>
<dbReference type="GO" id="GO:0042277">
    <property type="term" value="F:peptide binding"/>
    <property type="evidence" value="ECO:0007669"/>
    <property type="project" value="TreeGrafter"/>
</dbReference>
<dbReference type="GO" id="GO:0005615">
    <property type="term" value="C:extracellular space"/>
    <property type="evidence" value="ECO:0007669"/>
    <property type="project" value="TreeGrafter"/>
</dbReference>
<evidence type="ECO:0000256" key="4">
    <source>
        <dbReference type="ARBA" id="ARBA00022670"/>
    </source>
</evidence>
<name>A0AAD8EU72_BIOPF</name>
<reference evidence="10" key="2">
    <citation type="submission" date="2023-04" db="EMBL/GenBank/DDBJ databases">
        <authorList>
            <person name="Bu L."/>
            <person name="Lu L."/>
            <person name="Laidemitt M.R."/>
            <person name="Zhang S.M."/>
            <person name="Mutuku M."/>
            <person name="Mkoji G."/>
            <person name="Steinauer M."/>
            <person name="Loker E.S."/>
        </authorList>
    </citation>
    <scope>NUCLEOTIDE SEQUENCE</scope>
    <source>
        <strain evidence="10">KasaAsao</strain>
        <tissue evidence="10">Whole Snail</tissue>
    </source>
</reference>
<evidence type="ECO:0000256" key="2">
    <source>
        <dbReference type="ARBA" id="ARBA00010136"/>
    </source>
</evidence>
<keyword evidence="11" id="KW-1185">Reference proteome</keyword>
<reference evidence="10" key="1">
    <citation type="journal article" date="2023" name="PLoS Negl. Trop. Dis.">
        <title>A genome sequence for Biomphalaria pfeifferi, the major vector snail for the human-infecting parasite Schistosoma mansoni.</title>
        <authorList>
            <person name="Bu L."/>
            <person name="Lu L."/>
            <person name="Laidemitt M.R."/>
            <person name="Zhang S.M."/>
            <person name="Mutuku M."/>
            <person name="Mkoji G."/>
            <person name="Steinauer M."/>
            <person name="Loker E.S."/>
        </authorList>
    </citation>
    <scope>NUCLEOTIDE SEQUENCE</scope>
    <source>
        <strain evidence="10">KasaAsao</strain>
    </source>
</reference>
<dbReference type="GO" id="GO:0016020">
    <property type="term" value="C:membrane"/>
    <property type="evidence" value="ECO:0007669"/>
    <property type="project" value="TreeGrafter"/>
</dbReference>
<dbReference type="PANTHER" id="PTHR11533:SF174">
    <property type="entry name" value="PUROMYCIN-SENSITIVE AMINOPEPTIDASE-RELATED"/>
    <property type="match status" value="1"/>
</dbReference>
<evidence type="ECO:0000313" key="10">
    <source>
        <dbReference type="EMBL" id="KAK0039366.1"/>
    </source>
</evidence>
<dbReference type="InterPro" id="IPR014782">
    <property type="entry name" value="Peptidase_M1_dom"/>
</dbReference>
<evidence type="ECO:0000313" key="11">
    <source>
        <dbReference type="Proteomes" id="UP001233172"/>
    </source>
</evidence>
<dbReference type="GO" id="GO:0008270">
    <property type="term" value="F:zinc ion binding"/>
    <property type="evidence" value="ECO:0007669"/>
    <property type="project" value="InterPro"/>
</dbReference>
<dbReference type="EMBL" id="JASAOG010000451">
    <property type="protein sequence ID" value="KAK0039366.1"/>
    <property type="molecule type" value="Genomic_DNA"/>
</dbReference>
<evidence type="ECO:0000256" key="1">
    <source>
        <dbReference type="ARBA" id="ARBA00001947"/>
    </source>
</evidence>
<dbReference type="InterPro" id="IPR027268">
    <property type="entry name" value="Peptidase_M4/M1_CTD_sf"/>
</dbReference>
<dbReference type="GO" id="GO:0043171">
    <property type="term" value="P:peptide catabolic process"/>
    <property type="evidence" value="ECO:0007669"/>
    <property type="project" value="TreeGrafter"/>
</dbReference>
<evidence type="ECO:0000259" key="9">
    <source>
        <dbReference type="Pfam" id="PF01433"/>
    </source>
</evidence>
<accession>A0AAD8EU72</accession>
<dbReference type="SUPFAM" id="SSF55486">
    <property type="entry name" value="Metalloproteases ('zincins'), catalytic domain"/>
    <property type="match status" value="1"/>
</dbReference>
<dbReference type="GO" id="GO:0006508">
    <property type="term" value="P:proteolysis"/>
    <property type="evidence" value="ECO:0007669"/>
    <property type="project" value="UniProtKB-KW"/>
</dbReference>
<keyword evidence="3" id="KW-0031">Aminopeptidase</keyword>
<dbReference type="PANTHER" id="PTHR11533">
    <property type="entry name" value="PROTEASE M1 ZINC METALLOPROTEASE"/>
    <property type="match status" value="1"/>
</dbReference>
<comment type="similarity">
    <text evidence="2">Belongs to the peptidase M1 family.</text>
</comment>
<organism evidence="10 11">
    <name type="scientific">Biomphalaria pfeifferi</name>
    <name type="common">Bloodfluke planorb</name>
    <name type="synonym">Freshwater snail</name>
    <dbReference type="NCBI Taxonomy" id="112525"/>
    <lineage>
        <taxon>Eukaryota</taxon>
        <taxon>Metazoa</taxon>
        <taxon>Spiralia</taxon>
        <taxon>Lophotrochozoa</taxon>
        <taxon>Mollusca</taxon>
        <taxon>Gastropoda</taxon>
        <taxon>Heterobranchia</taxon>
        <taxon>Euthyneura</taxon>
        <taxon>Panpulmonata</taxon>
        <taxon>Hygrophila</taxon>
        <taxon>Lymnaeoidea</taxon>
        <taxon>Planorbidae</taxon>
        <taxon>Biomphalaria</taxon>
    </lineage>
</organism>
<dbReference type="GO" id="GO:0005737">
    <property type="term" value="C:cytoplasm"/>
    <property type="evidence" value="ECO:0007669"/>
    <property type="project" value="TreeGrafter"/>
</dbReference>
<keyword evidence="4" id="KW-0645">Protease</keyword>
<evidence type="ECO:0000256" key="8">
    <source>
        <dbReference type="ARBA" id="ARBA00023049"/>
    </source>
</evidence>
<keyword evidence="5" id="KW-0479">Metal-binding</keyword>
<dbReference type="InterPro" id="IPR001930">
    <property type="entry name" value="Peptidase_M1"/>
</dbReference>
<keyword evidence="8" id="KW-0482">Metalloprotease</keyword>
<evidence type="ECO:0000256" key="7">
    <source>
        <dbReference type="ARBA" id="ARBA00022833"/>
    </source>
</evidence>
<dbReference type="PRINTS" id="PR00756">
    <property type="entry name" value="ALADIPTASE"/>
</dbReference>
<dbReference type="GO" id="GO:0070006">
    <property type="term" value="F:metalloaminopeptidase activity"/>
    <property type="evidence" value="ECO:0007669"/>
    <property type="project" value="TreeGrafter"/>
</dbReference>
<keyword evidence="7" id="KW-0862">Zinc</keyword>
<dbReference type="Gene3D" id="1.10.390.10">
    <property type="entry name" value="Neutral Protease Domain 2"/>
    <property type="match status" value="1"/>
</dbReference>
<feature type="domain" description="Peptidase M1 membrane alanine aminopeptidase" evidence="9">
    <location>
        <begin position="1"/>
        <end position="176"/>
    </location>
</feature>
<evidence type="ECO:0000256" key="6">
    <source>
        <dbReference type="ARBA" id="ARBA00022801"/>
    </source>
</evidence>
<proteinExistence type="inferred from homology"/>
<evidence type="ECO:0000256" key="3">
    <source>
        <dbReference type="ARBA" id="ARBA00022438"/>
    </source>
</evidence>
<gene>
    <name evidence="10" type="ORF">Bpfe_031199</name>
</gene>
<dbReference type="InterPro" id="IPR050344">
    <property type="entry name" value="Peptidase_M1_aminopeptidases"/>
</dbReference>
<evidence type="ECO:0000256" key="5">
    <source>
        <dbReference type="ARBA" id="ARBA00022723"/>
    </source>
</evidence>
<dbReference type="Pfam" id="PF01433">
    <property type="entry name" value="Peptidase_M1"/>
    <property type="match status" value="1"/>
</dbReference>
<dbReference type="Proteomes" id="UP001233172">
    <property type="component" value="Unassembled WGS sequence"/>
</dbReference>
<sequence length="276" mass="31225">MENITATTMADTEIAFAGFDFGKDGVEDLVSHELAHSWFGNLVTCENCRKLWLNEGFATFMEAAYREKMYGRSNYLQKINSDALQFITSDAVSRNRHALFNTKADPNDDGLFDTTTYQKGGAVIHTLRETVGDEAFWKAVNIYLNRHKFDNVETPDLQKAMEEASGQNLDWFFKQWVYSAGSPKLNVKPAYNARTKTLNLTVEQTQKLDNITPSAFILPMEIEFKTTKGLKKGEIKITKRKEVISLKVDSKPSAIKLDPNDKIPLKIVKIQPITAN</sequence>